<gene>
    <name evidence="2" type="ORF">PTZ04_01880</name>
</gene>
<reference evidence="2 3" key="1">
    <citation type="submission" date="2023-02" db="EMBL/GenBank/DDBJ databases">
        <title>Comparative genome analysis of Eubacterium limosum species.</title>
        <authorList>
            <person name="Bak J.E."/>
        </authorList>
    </citation>
    <scope>NUCLEOTIDE SEQUENCE [LARGE SCALE GENOMIC DNA]</scope>
    <source>
        <strain evidence="2 3">KGMB01548</strain>
    </source>
</reference>
<dbReference type="SMART" id="SM00893">
    <property type="entry name" value="ETF"/>
    <property type="match status" value="1"/>
</dbReference>
<dbReference type="InterPro" id="IPR014730">
    <property type="entry name" value="ETF_a/b_N"/>
</dbReference>
<dbReference type="EMBL" id="JAQSVD010000001">
    <property type="protein sequence ID" value="MDE1468997.1"/>
    <property type="molecule type" value="Genomic_DNA"/>
</dbReference>
<sequence length="263" mass="27666">MPEERGKREMIQCVVCIRPLSDSVPVLADSAAEKLTAPSAPGGMNPDDKAAVEAALRLREAEGGTVAVLCAGQKTAEKILREALAMGCDEAVRAEVPFPDGTFAGAAASALKAALENRSWDLILMGGQAIDSDVAQTGALLAEALSLPQLTQAQTLTLRGGQVCAQCLFDGREVLLEAPLPCLATVTDKLAAPRYATFAGISEAYDKPLRRLEYKGEAAGQGTLRVKTVVNRQRGRKGEILRDPSPQAAAAQLLSFIRGEGLL</sequence>
<dbReference type="SUPFAM" id="SSF52402">
    <property type="entry name" value="Adenine nucleotide alpha hydrolases-like"/>
    <property type="match status" value="1"/>
</dbReference>
<feature type="domain" description="Electron transfer flavoprotein alpha/beta-subunit N-terminal" evidence="1">
    <location>
        <begin position="34"/>
        <end position="218"/>
    </location>
</feature>
<keyword evidence="3" id="KW-1185">Reference proteome</keyword>
<dbReference type="PANTHER" id="PTHR21294">
    <property type="entry name" value="ELECTRON TRANSFER FLAVOPROTEIN BETA-SUBUNIT"/>
    <property type="match status" value="1"/>
</dbReference>
<protein>
    <submittedName>
        <fullName evidence="2">Electron transfer flavoprotein subunit beta</fullName>
    </submittedName>
</protein>
<comment type="caution">
    <text evidence="2">The sequence shown here is derived from an EMBL/GenBank/DDBJ whole genome shotgun (WGS) entry which is preliminary data.</text>
</comment>
<dbReference type="Pfam" id="PF01012">
    <property type="entry name" value="ETF"/>
    <property type="match status" value="1"/>
</dbReference>
<dbReference type="Proteomes" id="UP001215087">
    <property type="component" value="Unassembled WGS sequence"/>
</dbReference>
<proteinExistence type="predicted"/>
<accession>A0ABT5UN76</accession>
<dbReference type="InterPro" id="IPR014729">
    <property type="entry name" value="Rossmann-like_a/b/a_fold"/>
</dbReference>
<evidence type="ECO:0000313" key="3">
    <source>
        <dbReference type="Proteomes" id="UP001215087"/>
    </source>
</evidence>
<dbReference type="Gene3D" id="3.40.50.620">
    <property type="entry name" value="HUPs"/>
    <property type="match status" value="1"/>
</dbReference>
<dbReference type="RefSeq" id="WP_227205894.1">
    <property type="nucleotide sequence ID" value="NZ_JAJCLO010000002.1"/>
</dbReference>
<dbReference type="PIRSF" id="PIRSF000090">
    <property type="entry name" value="Beta-ETF"/>
    <property type="match status" value="1"/>
</dbReference>
<evidence type="ECO:0000313" key="2">
    <source>
        <dbReference type="EMBL" id="MDE1468997.1"/>
    </source>
</evidence>
<dbReference type="InterPro" id="IPR012255">
    <property type="entry name" value="ETF_b"/>
</dbReference>
<organism evidence="2 3">
    <name type="scientific">Eubacterium limosum</name>
    <dbReference type="NCBI Taxonomy" id="1736"/>
    <lineage>
        <taxon>Bacteria</taxon>
        <taxon>Bacillati</taxon>
        <taxon>Bacillota</taxon>
        <taxon>Clostridia</taxon>
        <taxon>Eubacteriales</taxon>
        <taxon>Eubacteriaceae</taxon>
        <taxon>Eubacterium</taxon>
    </lineage>
</organism>
<evidence type="ECO:0000259" key="1">
    <source>
        <dbReference type="SMART" id="SM00893"/>
    </source>
</evidence>
<name>A0ABT5UN76_EUBLI</name>